<dbReference type="CDD" id="cd00154">
    <property type="entry name" value="Rab"/>
    <property type="match status" value="1"/>
</dbReference>
<keyword evidence="6" id="KW-0449">Lipoprotein</keyword>
<dbReference type="Gene3D" id="3.40.50.300">
    <property type="entry name" value="P-loop containing nucleotide triphosphate hydrolases"/>
    <property type="match status" value="1"/>
</dbReference>
<organism evidence="9 10">
    <name type="scientific">Elysia marginata</name>
    <dbReference type="NCBI Taxonomy" id="1093978"/>
    <lineage>
        <taxon>Eukaryota</taxon>
        <taxon>Metazoa</taxon>
        <taxon>Spiralia</taxon>
        <taxon>Lophotrochozoa</taxon>
        <taxon>Mollusca</taxon>
        <taxon>Gastropoda</taxon>
        <taxon>Heterobranchia</taxon>
        <taxon>Euthyneura</taxon>
        <taxon>Panpulmonata</taxon>
        <taxon>Sacoglossa</taxon>
        <taxon>Placobranchoidea</taxon>
        <taxon>Plakobranchidae</taxon>
        <taxon>Elysia</taxon>
    </lineage>
</organism>
<evidence type="ECO:0000256" key="4">
    <source>
        <dbReference type="ARBA" id="ARBA00023134"/>
    </source>
</evidence>
<dbReference type="EMBL" id="BMAT01006003">
    <property type="protein sequence ID" value="GFS04219.1"/>
    <property type="molecule type" value="Genomic_DNA"/>
</dbReference>
<dbReference type="SMART" id="SM00176">
    <property type="entry name" value="RAN"/>
    <property type="match status" value="1"/>
</dbReference>
<sequence length="210" mass="23934">MALSARYDQLIRLMLVGDQTVGKTCLLCQYANHEFHDHHVTTLGVDFRVRLIELDGRMIKMQIWDTAGQERFLAITKQYYTRAQGCILVFDICSRSSFESLAKWLLYVKMYAQKDTAVIIVGNKTDLEERRQVATATAQQFADENGVMYFETSAKDLKSLEKPFYELCRQVVDATNKSLNSAQNNDTLSLEQDKDTSKSDSSPLTKSKCC</sequence>
<dbReference type="InterPro" id="IPR050305">
    <property type="entry name" value="Small_GTPase_Rab"/>
</dbReference>
<comment type="subcellular location">
    <subcellularLocation>
        <location evidence="1">Endomembrane system</location>
    </subcellularLocation>
</comment>
<evidence type="ECO:0000256" key="6">
    <source>
        <dbReference type="ARBA" id="ARBA00023288"/>
    </source>
</evidence>
<dbReference type="SMART" id="SM00174">
    <property type="entry name" value="RHO"/>
    <property type="match status" value="1"/>
</dbReference>
<dbReference type="GO" id="GO:0003924">
    <property type="term" value="F:GTPase activity"/>
    <property type="evidence" value="ECO:0007669"/>
    <property type="project" value="InterPro"/>
</dbReference>
<dbReference type="PANTHER" id="PTHR47980">
    <property type="entry name" value="LD44762P"/>
    <property type="match status" value="1"/>
</dbReference>
<feature type="region of interest" description="Disordered" evidence="8">
    <location>
        <begin position="183"/>
        <end position="210"/>
    </location>
</feature>
<dbReference type="Pfam" id="PF00071">
    <property type="entry name" value="Ras"/>
    <property type="match status" value="1"/>
</dbReference>
<dbReference type="PROSITE" id="PS51419">
    <property type="entry name" value="RAB"/>
    <property type="match status" value="1"/>
</dbReference>
<evidence type="ECO:0000256" key="2">
    <source>
        <dbReference type="ARBA" id="ARBA00006270"/>
    </source>
</evidence>
<evidence type="ECO:0000256" key="3">
    <source>
        <dbReference type="ARBA" id="ARBA00022741"/>
    </source>
</evidence>
<dbReference type="InterPro" id="IPR027417">
    <property type="entry name" value="P-loop_NTPase"/>
</dbReference>
<accession>A0AAV4I1S0</accession>
<dbReference type="SMART" id="SM00173">
    <property type="entry name" value="RAS"/>
    <property type="match status" value="1"/>
</dbReference>
<keyword evidence="4" id="KW-0342">GTP-binding</keyword>
<name>A0AAV4I1S0_9GAST</name>
<evidence type="ECO:0000313" key="9">
    <source>
        <dbReference type="EMBL" id="GFS04219.1"/>
    </source>
</evidence>
<evidence type="ECO:0000256" key="5">
    <source>
        <dbReference type="ARBA" id="ARBA00023136"/>
    </source>
</evidence>
<evidence type="ECO:0000256" key="1">
    <source>
        <dbReference type="ARBA" id="ARBA00004308"/>
    </source>
</evidence>
<feature type="compositionally biased region" description="Polar residues" evidence="8">
    <location>
        <begin position="199"/>
        <end position="210"/>
    </location>
</feature>
<dbReference type="PROSITE" id="PS51420">
    <property type="entry name" value="RHO"/>
    <property type="match status" value="1"/>
</dbReference>
<proteinExistence type="inferred from homology"/>
<reference evidence="9 10" key="1">
    <citation type="journal article" date="2021" name="Elife">
        <title>Chloroplast acquisition without the gene transfer in kleptoplastic sea slugs, Plakobranchus ocellatus.</title>
        <authorList>
            <person name="Maeda T."/>
            <person name="Takahashi S."/>
            <person name="Yoshida T."/>
            <person name="Shimamura S."/>
            <person name="Takaki Y."/>
            <person name="Nagai Y."/>
            <person name="Toyoda A."/>
            <person name="Suzuki Y."/>
            <person name="Arimoto A."/>
            <person name="Ishii H."/>
            <person name="Satoh N."/>
            <person name="Nishiyama T."/>
            <person name="Hasebe M."/>
            <person name="Maruyama T."/>
            <person name="Minagawa J."/>
            <person name="Obokata J."/>
            <person name="Shigenobu S."/>
        </authorList>
    </citation>
    <scope>NUCLEOTIDE SEQUENCE [LARGE SCALE GENOMIC DNA]</scope>
</reference>
<dbReference type="GO" id="GO:0012505">
    <property type="term" value="C:endomembrane system"/>
    <property type="evidence" value="ECO:0007669"/>
    <property type="project" value="UniProtKB-SubCell"/>
</dbReference>
<dbReference type="InterPro" id="IPR001806">
    <property type="entry name" value="Small_GTPase"/>
</dbReference>
<protein>
    <submittedName>
        <fullName evidence="9">Ras-related protein Rab-11B</fullName>
    </submittedName>
</protein>
<dbReference type="PRINTS" id="PR00449">
    <property type="entry name" value="RASTRNSFRMNG"/>
</dbReference>
<evidence type="ECO:0000256" key="8">
    <source>
        <dbReference type="SAM" id="MobiDB-lite"/>
    </source>
</evidence>
<dbReference type="InterPro" id="IPR005225">
    <property type="entry name" value="Small_GTP-bd"/>
</dbReference>
<dbReference type="GO" id="GO:0005525">
    <property type="term" value="F:GTP binding"/>
    <property type="evidence" value="ECO:0007669"/>
    <property type="project" value="UniProtKB-KW"/>
</dbReference>
<keyword evidence="3" id="KW-0547">Nucleotide-binding</keyword>
<dbReference type="SMART" id="SM00175">
    <property type="entry name" value="RAB"/>
    <property type="match status" value="1"/>
</dbReference>
<dbReference type="AlphaFoldDB" id="A0AAV4I1S0"/>
<comment type="caution">
    <text evidence="9">The sequence shown here is derived from an EMBL/GenBank/DDBJ whole genome shotgun (WGS) entry which is preliminary data.</text>
</comment>
<keyword evidence="5" id="KW-0472">Membrane</keyword>
<dbReference type="NCBIfam" id="TIGR00231">
    <property type="entry name" value="small_GTP"/>
    <property type="match status" value="1"/>
</dbReference>
<evidence type="ECO:0000313" key="10">
    <source>
        <dbReference type="Proteomes" id="UP000762676"/>
    </source>
</evidence>
<gene>
    <name evidence="9" type="ORF">ElyMa_002907600</name>
</gene>
<evidence type="ECO:0000256" key="7">
    <source>
        <dbReference type="ARBA" id="ARBA00023289"/>
    </source>
</evidence>
<dbReference type="PROSITE" id="PS51421">
    <property type="entry name" value="RAS"/>
    <property type="match status" value="1"/>
</dbReference>
<keyword evidence="10" id="KW-1185">Reference proteome</keyword>
<dbReference type="Proteomes" id="UP000762676">
    <property type="component" value="Unassembled WGS sequence"/>
</dbReference>
<comment type="similarity">
    <text evidence="2">Belongs to the small GTPase superfamily. Rab family.</text>
</comment>
<dbReference type="FunFam" id="3.40.50.300:FF:000586">
    <property type="entry name" value="Rab family GTPase"/>
    <property type="match status" value="1"/>
</dbReference>
<keyword evidence="7" id="KW-0636">Prenylation</keyword>
<dbReference type="SUPFAM" id="SSF52540">
    <property type="entry name" value="P-loop containing nucleoside triphosphate hydrolases"/>
    <property type="match status" value="1"/>
</dbReference>